<proteinExistence type="predicted"/>
<feature type="chain" id="PRO_5044291893" evidence="2">
    <location>
        <begin position="19"/>
        <end position="130"/>
    </location>
</feature>
<dbReference type="RefSeq" id="XP_005790266.1">
    <property type="nucleotide sequence ID" value="XM_005790209.1"/>
</dbReference>
<sequence length="130" mass="13554">MSRLLALLLALCVAPAASLTISGSASAVRPGGRSLRFVRMEDAPPPPPSGRLGATVDQDGKSNVWAVEPAMKVDSQNKDKGLIAYAPVIGVAGLIVLLVPLLPILFAANPDQATAARITIAQRWHGKHMA</sequence>
<feature type="transmembrane region" description="Helical" evidence="1">
    <location>
        <begin position="82"/>
        <end position="108"/>
    </location>
</feature>
<dbReference type="HOGENOM" id="CLU_1942057_0_0_1"/>
<dbReference type="Proteomes" id="UP000013827">
    <property type="component" value="Unassembled WGS sequence"/>
</dbReference>
<reference evidence="3" key="2">
    <citation type="submission" date="2024-10" db="UniProtKB">
        <authorList>
            <consortium name="EnsemblProtists"/>
        </authorList>
    </citation>
    <scope>IDENTIFICATION</scope>
</reference>
<organism evidence="3 4">
    <name type="scientific">Emiliania huxleyi (strain CCMP1516)</name>
    <dbReference type="NCBI Taxonomy" id="280463"/>
    <lineage>
        <taxon>Eukaryota</taxon>
        <taxon>Haptista</taxon>
        <taxon>Haptophyta</taxon>
        <taxon>Prymnesiophyceae</taxon>
        <taxon>Isochrysidales</taxon>
        <taxon>Noelaerhabdaceae</taxon>
        <taxon>Emiliania</taxon>
    </lineage>
</organism>
<reference evidence="4" key="1">
    <citation type="journal article" date="2013" name="Nature">
        <title>Pan genome of the phytoplankton Emiliania underpins its global distribution.</title>
        <authorList>
            <person name="Read B.A."/>
            <person name="Kegel J."/>
            <person name="Klute M.J."/>
            <person name="Kuo A."/>
            <person name="Lefebvre S.C."/>
            <person name="Maumus F."/>
            <person name="Mayer C."/>
            <person name="Miller J."/>
            <person name="Monier A."/>
            <person name="Salamov A."/>
            <person name="Young J."/>
            <person name="Aguilar M."/>
            <person name="Claverie J.M."/>
            <person name="Frickenhaus S."/>
            <person name="Gonzalez K."/>
            <person name="Herman E.K."/>
            <person name="Lin Y.C."/>
            <person name="Napier J."/>
            <person name="Ogata H."/>
            <person name="Sarno A.F."/>
            <person name="Shmutz J."/>
            <person name="Schroeder D."/>
            <person name="de Vargas C."/>
            <person name="Verret F."/>
            <person name="von Dassow P."/>
            <person name="Valentin K."/>
            <person name="Van de Peer Y."/>
            <person name="Wheeler G."/>
            <person name="Dacks J.B."/>
            <person name="Delwiche C.F."/>
            <person name="Dyhrman S.T."/>
            <person name="Glockner G."/>
            <person name="John U."/>
            <person name="Richards T."/>
            <person name="Worden A.Z."/>
            <person name="Zhang X."/>
            <person name="Grigoriev I.V."/>
            <person name="Allen A.E."/>
            <person name="Bidle K."/>
            <person name="Borodovsky M."/>
            <person name="Bowler C."/>
            <person name="Brownlee C."/>
            <person name="Cock J.M."/>
            <person name="Elias M."/>
            <person name="Gladyshev V.N."/>
            <person name="Groth M."/>
            <person name="Guda C."/>
            <person name="Hadaegh A."/>
            <person name="Iglesias-Rodriguez M.D."/>
            <person name="Jenkins J."/>
            <person name="Jones B.M."/>
            <person name="Lawson T."/>
            <person name="Leese F."/>
            <person name="Lindquist E."/>
            <person name="Lobanov A."/>
            <person name="Lomsadze A."/>
            <person name="Malik S.B."/>
            <person name="Marsh M.E."/>
            <person name="Mackinder L."/>
            <person name="Mock T."/>
            <person name="Mueller-Roeber B."/>
            <person name="Pagarete A."/>
            <person name="Parker M."/>
            <person name="Probert I."/>
            <person name="Quesneville H."/>
            <person name="Raines C."/>
            <person name="Rensing S.A."/>
            <person name="Riano-Pachon D.M."/>
            <person name="Richier S."/>
            <person name="Rokitta S."/>
            <person name="Shiraiwa Y."/>
            <person name="Soanes D.M."/>
            <person name="van der Giezen M."/>
            <person name="Wahlund T.M."/>
            <person name="Williams B."/>
            <person name="Wilson W."/>
            <person name="Wolfe G."/>
            <person name="Wurch L.L."/>
        </authorList>
    </citation>
    <scope>NUCLEOTIDE SEQUENCE</scope>
</reference>
<accession>A0A0D3KQ02</accession>
<evidence type="ECO:0000256" key="1">
    <source>
        <dbReference type="SAM" id="Phobius"/>
    </source>
</evidence>
<keyword evidence="2" id="KW-0732">Signal</keyword>
<keyword evidence="1" id="KW-1133">Transmembrane helix</keyword>
<evidence type="ECO:0000313" key="3">
    <source>
        <dbReference type="EnsemblProtists" id="EOD37837"/>
    </source>
</evidence>
<keyword evidence="1" id="KW-0812">Transmembrane</keyword>
<dbReference type="KEGG" id="ehx:EMIHUDRAFT_109630"/>
<dbReference type="OMA" id="ITIAQRW"/>
<dbReference type="AlphaFoldDB" id="A0A0D3KQ02"/>
<name>A0A0D3KQ02_EMIH1</name>
<dbReference type="EnsemblProtists" id="EOD37837">
    <property type="protein sequence ID" value="EOD37837"/>
    <property type="gene ID" value="EMIHUDRAFT_109630"/>
</dbReference>
<evidence type="ECO:0000256" key="2">
    <source>
        <dbReference type="SAM" id="SignalP"/>
    </source>
</evidence>
<keyword evidence="1" id="KW-0472">Membrane</keyword>
<protein>
    <submittedName>
        <fullName evidence="3">Uncharacterized protein</fullName>
    </submittedName>
</protein>
<keyword evidence="4" id="KW-1185">Reference proteome</keyword>
<feature type="signal peptide" evidence="2">
    <location>
        <begin position="1"/>
        <end position="18"/>
    </location>
</feature>
<dbReference type="PaxDb" id="2903-EOD37837"/>
<dbReference type="GeneID" id="17283107"/>
<evidence type="ECO:0000313" key="4">
    <source>
        <dbReference type="Proteomes" id="UP000013827"/>
    </source>
</evidence>